<evidence type="ECO:0000256" key="5">
    <source>
        <dbReference type="ARBA" id="ARBA00023163"/>
    </source>
</evidence>
<dbReference type="PANTHER" id="PTHR35807:SF1">
    <property type="entry name" value="TRANSCRIPTIONAL REGULATOR REDD"/>
    <property type="match status" value="1"/>
</dbReference>
<dbReference type="Pfam" id="PF03704">
    <property type="entry name" value="BTAD"/>
    <property type="match status" value="1"/>
</dbReference>
<dbReference type="InterPro" id="IPR005158">
    <property type="entry name" value="BTAD"/>
</dbReference>
<protein>
    <submittedName>
        <fullName evidence="9">BTAD domain-containing putative transcriptional regulator</fullName>
    </submittedName>
</protein>
<dbReference type="SMART" id="SM00862">
    <property type="entry name" value="Trans_reg_C"/>
    <property type="match status" value="1"/>
</dbReference>
<evidence type="ECO:0000256" key="2">
    <source>
        <dbReference type="ARBA" id="ARBA00023012"/>
    </source>
</evidence>
<dbReference type="InterPro" id="IPR011990">
    <property type="entry name" value="TPR-like_helical_dom_sf"/>
</dbReference>
<dbReference type="Gene3D" id="1.10.10.10">
    <property type="entry name" value="Winged helix-like DNA-binding domain superfamily/Winged helix DNA-binding domain"/>
    <property type="match status" value="1"/>
</dbReference>
<dbReference type="SUPFAM" id="SSF48452">
    <property type="entry name" value="TPR-like"/>
    <property type="match status" value="1"/>
</dbReference>
<dbReference type="SUPFAM" id="SSF46894">
    <property type="entry name" value="C-terminal effector domain of the bipartite response regulators"/>
    <property type="match status" value="1"/>
</dbReference>
<dbReference type="Proteomes" id="UP001596915">
    <property type="component" value="Unassembled WGS sequence"/>
</dbReference>
<dbReference type="SMART" id="SM01043">
    <property type="entry name" value="BTAD"/>
    <property type="match status" value="1"/>
</dbReference>
<feature type="region of interest" description="Disordered" evidence="7">
    <location>
        <begin position="279"/>
        <end position="349"/>
    </location>
</feature>
<feature type="compositionally biased region" description="Basic residues" evidence="7">
    <location>
        <begin position="323"/>
        <end position="332"/>
    </location>
</feature>
<evidence type="ECO:0000256" key="7">
    <source>
        <dbReference type="SAM" id="MobiDB-lite"/>
    </source>
</evidence>
<keyword evidence="10" id="KW-1185">Reference proteome</keyword>
<dbReference type="InterPro" id="IPR016032">
    <property type="entry name" value="Sig_transdc_resp-reg_C-effctor"/>
</dbReference>
<keyword evidence="5" id="KW-0804">Transcription</keyword>
<dbReference type="Gene3D" id="1.25.40.10">
    <property type="entry name" value="Tetratricopeptide repeat domain"/>
    <property type="match status" value="1"/>
</dbReference>
<evidence type="ECO:0000256" key="6">
    <source>
        <dbReference type="PROSITE-ProRule" id="PRU01091"/>
    </source>
</evidence>
<reference evidence="10" key="1">
    <citation type="journal article" date="2019" name="Int. J. Syst. Evol. Microbiol.">
        <title>The Global Catalogue of Microorganisms (GCM) 10K type strain sequencing project: providing services to taxonomists for standard genome sequencing and annotation.</title>
        <authorList>
            <consortium name="The Broad Institute Genomics Platform"/>
            <consortium name="The Broad Institute Genome Sequencing Center for Infectious Disease"/>
            <person name="Wu L."/>
            <person name="Ma J."/>
        </authorList>
    </citation>
    <scope>NUCLEOTIDE SEQUENCE [LARGE SCALE GENOMIC DNA]</scope>
    <source>
        <strain evidence="10">JCM 12607</strain>
    </source>
</reference>
<dbReference type="PROSITE" id="PS51755">
    <property type="entry name" value="OMPR_PHOB"/>
    <property type="match status" value="1"/>
</dbReference>
<dbReference type="EMBL" id="JBHTGL010000008">
    <property type="protein sequence ID" value="MFD0628821.1"/>
    <property type="molecule type" value="Genomic_DNA"/>
</dbReference>
<evidence type="ECO:0000256" key="3">
    <source>
        <dbReference type="ARBA" id="ARBA00023015"/>
    </source>
</evidence>
<feature type="compositionally biased region" description="Low complexity" evidence="7">
    <location>
        <begin position="340"/>
        <end position="349"/>
    </location>
</feature>
<dbReference type="PANTHER" id="PTHR35807">
    <property type="entry name" value="TRANSCRIPTIONAL REGULATOR REDD-RELATED"/>
    <property type="match status" value="1"/>
</dbReference>
<dbReference type="Pfam" id="PF00486">
    <property type="entry name" value="Trans_reg_C"/>
    <property type="match status" value="1"/>
</dbReference>
<sequence>MSARQAQSTLLPPPSAAHSGPVLQVLGPMSAQYEGHDVPLGPPRRRALLALLVIRLGRVVPTTVLIEELWREDPPRRAVATLQSHISHLRRALAPATGPDRPAVLRYRAPGYVLELSPEQVDVHRFEQLFSTGRRFLARQDPVAARDRLTRALGLWRGSPYAEFVTHQPLADESTRLEQVRLTALEASAEAGLVLGRTAEVVTELEREVRQHPTRERLVGHLMTALFRSGRQAEALEVYEWTRSYLVEEYGVDTTAELQQLHTALLRQELGEQRTRAVLSDESPARAAELPGPSGPCCPARRSGWRRCPPGPRRPPCAAWASRRNRTVRHGSRPWPPDSPSSSPCRPRR</sequence>
<evidence type="ECO:0000256" key="1">
    <source>
        <dbReference type="ARBA" id="ARBA00005820"/>
    </source>
</evidence>
<feature type="DNA-binding region" description="OmpR/PhoB-type" evidence="6">
    <location>
        <begin position="14"/>
        <end position="116"/>
    </location>
</feature>
<proteinExistence type="inferred from homology"/>
<keyword evidence="3" id="KW-0805">Transcription regulation</keyword>
<comment type="similarity">
    <text evidence="1">Belongs to the AfsR/DnrI/RedD regulatory family.</text>
</comment>
<evidence type="ECO:0000259" key="8">
    <source>
        <dbReference type="PROSITE" id="PS51755"/>
    </source>
</evidence>
<accession>A0ABW2X7H7</accession>
<gene>
    <name evidence="9" type="ORF">ACFQ2K_45600</name>
</gene>
<evidence type="ECO:0000313" key="10">
    <source>
        <dbReference type="Proteomes" id="UP001596915"/>
    </source>
</evidence>
<keyword evidence="2" id="KW-0902">Two-component regulatory system</keyword>
<name>A0ABW2X7H7_9ACTN</name>
<dbReference type="InterPro" id="IPR001867">
    <property type="entry name" value="OmpR/PhoB-type_DNA-bd"/>
</dbReference>
<dbReference type="CDD" id="cd15831">
    <property type="entry name" value="BTAD"/>
    <property type="match status" value="1"/>
</dbReference>
<comment type="caution">
    <text evidence="9">The sequence shown here is derived from an EMBL/GenBank/DDBJ whole genome shotgun (WGS) entry which is preliminary data.</text>
</comment>
<organism evidence="9 10">
    <name type="scientific">Streptomyces sanglieri</name>
    <dbReference type="NCBI Taxonomy" id="193460"/>
    <lineage>
        <taxon>Bacteria</taxon>
        <taxon>Bacillati</taxon>
        <taxon>Actinomycetota</taxon>
        <taxon>Actinomycetes</taxon>
        <taxon>Kitasatosporales</taxon>
        <taxon>Streptomycetaceae</taxon>
        <taxon>Streptomyces</taxon>
    </lineage>
</organism>
<evidence type="ECO:0000313" key="9">
    <source>
        <dbReference type="EMBL" id="MFD0628821.1"/>
    </source>
</evidence>
<feature type="domain" description="OmpR/PhoB-type" evidence="8">
    <location>
        <begin position="14"/>
        <end position="116"/>
    </location>
</feature>
<dbReference type="InterPro" id="IPR051677">
    <property type="entry name" value="AfsR-DnrI-RedD_regulator"/>
</dbReference>
<dbReference type="InterPro" id="IPR036388">
    <property type="entry name" value="WH-like_DNA-bd_sf"/>
</dbReference>
<keyword evidence="4 6" id="KW-0238">DNA-binding</keyword>
<evidence type="ECO:0000256" key="4">
    <source>
        <dbReference type="ARBA" id="ARBA00023125"/>
    </source>
</evidence>